<comment type="caution">
    <text evidence="1">The sequence shown here is derived from an EMBL/GenBank/DDBJ whole genome shotgun (WGS) entry which is preliminary data.</text>
</comment>
<gene>
    <name evidence="1" type="ORF">C7H09_14080</name>
</gene>
<protein>
    <recommendedName>
        <fullName evidence="3">Restriction endonuclease type IV Mrr domain-containing protein</fullName>
    </recommendedName>
</protein>
<evidence type="ECO:0008006" key="3">
    <source>
        <dbReference type="Google" id="ProtNLM"/>
    </source>
</evidence>
<sequence>MTQITDMVTRLNAVPPGRAGWAEFEEICTEILTFLFVPPLSQPKIQPRSYSGIDRRDAVFPNRQDLGDNVWAKIYRELDARLVLFEFKNYDKTEIGKEEVNQTRNYLNKAMGRLGIICSNKDPENQAHIKRNTIYSEEGKVILFIAKDKLEEMLYIKERGDDPGDLIMDEIEWFYLQHE</sequence>
<proteinExistence type="predicted"/>
<evidence type="ECO:0000313" key="1">
    <source>
        <dbReference type="EMBL" id="PSF05776.1"/>
    </source>
</evidence>
<keyword evidence="2" id="KW-1185">Reference proteome</keyword>
<dbReference type="Proteomes" id="UP000239866">
    <property type="component" value="Unassembled WGS sequence"/>
</dbReference>
<accession>A0A2T1K6K1</accession>
<name>A0A2T1K6K1_9GAMM</name>
<evidence type="ECO:0000313" key="2">
    <source>
        <dbReference type="Proteomes" id="UP000239866"/>
    </source>
</evidence>
<reference evidence="1 2" key="1">
    <citation type="submission" date="2018-03" db="EMBL/GenBank/DDBJ databases">
        <title>Marinobacter brunus sp. nov., a marine bacterium of Gamma-proteobacteria isolated from the surface seawater of the South China Sea.</title>
        <authorList>
            <person name="Cheng H."/>
            <person name="Wu Y.-H."/>
            <person name="Xamxidin M."/>
            <person name="Xu X.-W."/>
        </authorList>
    </citation>
    <scope>NUCLEOTIDE SEQUENCE [LARGE SCALE GENOMIC DNA]</scope>
    <source>
        <strain evidence="1 2">NH169-3</strain>
    </source>
</reference>
<dbReference type="EMBL" id="PXNP01000097">
    <property type="protein sequence ID" value="PSF05776.1"/>
    <property type="molecule type" value="Genomic_DNA"/>
</dbReference>
<organism evidence="1 2">
    <name type="scientific">Marinobacter fuscus</name>
    <dbReference type="NCBI Taxonomy" id="2109942"/>
    <lineage>
        <taxon>Bacteria</taxon>
        <taxon>Pseudomonadati</taxon>
        <taxon>Pseudomonadota</taxon>
        <taxon>Gammaproteobacteria</taxon>
        <taxon>Pseudomonadales</taxon>
        <taxon>Marinobacteraceae</taxon>
        <taxon>Marinobacter</taxon>
    </lineage>
</organism>
<dbReference type="RefSeq" id="WP_106763732.1">
    <property type="nucleotide sequence ID" value="NZ_PXNP01000097.1"/>
</dbReference>
<dbReference type="AlphaFoldDB" id="A0A2T1K6K1"/>
<dbReference type="OrthoDB" id="6691177at2"/>